<organism evidence="1 2">
    <name type="scientific">Candidatus Promineifilum breve</name>
    <dbReference type="NCBI Taxonomy" id="1806508"/>
    <lineage>
        <taxon>Bacteria</taxon>
        <taxon>Bacillati</taxon>
        <taxon>Chloroflexota</taxon>
        <taxon>Ardenticatenia</taxon>
        <taxon>Candidatus Promineifilales</taxon>
        <taxon>Candidatus Promineifilaceae</taxon>
        <taxon>Candidatus Promineifilum</taxon>
    </lineage>
</organism>
<keyword evidence="2" id="KW-1185">Reference proteome</keyword>
<sequence length="153" mass="17309">MADYNELCGPQGESVVSGNQKILVVREVGFCGSGRWEAVGHVQAFTPPSRTKRTQTYTEYGTDEVELTIRSGIDEGELSATVTLYKSDEMIFQLEKDFDTDVTWNYAYVIGGQYAYPFQGYVSGWQWTHDVNAPVAAQVTWDIERKLPKFQFV</sequence>
<name>A0A160T2B1_9CHLR</name>
<dbReference type="EMBL" id="LN890655">
    <property type="protein sequence ID" value="CUS04241.2"/>
    <property type="molecule type" value="Genomic_DNA"/>
</dbReference>
<dbReference type="RefSeq" id="WP_095043619.1">
    <property type="nucleotide sequence ID" value="NZ_LN890655.1"/>
</dbReference>
<dbReference type="KEGG" id="pbf:CFX0092_A2363"/>
<dbReference type="Proteomes" id="UP000215027">
    <property type="component" value="Chromosome I"/>
</dbReference>
<evidence type="ECO:0000313" key="1">
    <source>
        <dbReference type="EMBL" id="CUS04241.2"/>
    </source>
</evidence>
<protein>
    <submittedName>
        <fullName evidence="1">Uncharacterized protein</fullName>
    </submittedName>
</protein>
<dbReference type="AlphaFoldDB" id="A0A160T2B1"/>
<accession>A0A160T2B1</accession>
<gene>
    <name evidence="1" type="ORF">CFX0092_A2363</name>
</gene>
<reference evidence="1" key="1">
    <citation type="submission" date="2016-01" db="EMBL/GenBank/DDBJ databases">
        <authorList>
            <person name="Mcilroy J.S."/>
            <person name="Karst M S."/>
            <person name="Albertsen M."/>
        </authorList>
    </citation>
    <scope>NUCLEOTIDE SEQUENCE</scope>
    <source>
        <strain evidence="1">Cfx-K</strain>
    </source>
</reference>
<dbReference type="Gene3D" id="4.10.410.40">
    <property type="match status" value="1"/>
</dbReference>
<proteinExistence type="predicted"/>
<evidence type="ECO:0000313" key="2">
    <source>
        <dbReference type="Proteomes" id="UP000215027"/>
    </source>
</evidence>